<evidence type="ECO:0000313" key="4">
    <source>
        <dbReference type="Proteomes" id="UP001501536"/>
    </source>
</evidence>
<dbReference type="Pfam" id="PF01261">
    <property type="entry name" value="AP_endonuc_2"/>
    <property type="match status" value="1"/>
</dbReference>
<organism evidence="3 4">
    <name type="scientific">Zhihengliuella alba</name>
    <dbReference type="NCBI Taxonomy" id="547018"/>
    <lineage>
        <taxon>Bacteria</taxon>
        <taxon>Bacillati</taxon>
        <taxon>Actinomycetota</taxon>
        <taxon>Actinomycetes</taxon>
        <taxon>Micrococcales</taxon>
        <taxon>Micrococcaceae</taxon>
        <taxon>Zhihengliuella</taxon>
    </lineage>
</organism>
<dbReference type="Gene3D" id="3.20.20.150">
    <property type="entry name" value="Divalent-metal-dependent TIM barrel enzymes"/>
    <property type="match status" value="1"/>
</dbReference>
<sequence>MLLSYCTNVHPAEDLDGVLRQLREYAGPIRRAAGLGTLGVGLWLPAGLAARLAGSAEDRAVLRGVLEAEGLVLHTVNAFPYGGFHDDVVKHAVYQPTWAERSRLEYTLDCAEVLAALLPAGADGSISTVPLAWREPWTEGHDDAATAAFAELSAGLRSLRERTGRTVRVAVEPEPGCVLDTVSDVVGWLGARLDRGIDPEFVGLCVDACHLAVSFADPAEAVAGIDAAGLRIVKVQASAALHVDDPRDPAARAALERFVEPRYLHQVREDGPTGVLAADDLDAALADLPGAGPWRVHFHIPLHHVPAPPLQTTADVLRRTVAAVDRLPYADDVHLDVETYTWSVLPGAAVGLVDGVAAELEWARSHLLAPAPARTAP</sequence>
<dbReference type="InterPro" id="IPR036237">
    <property type="entry name" value="Xyl_isomerase-like_sf"/>
</dbReference>
<dbReference type="Proteomes" id="UP001501536">
    <property type="component" value="Unassembled WGS sequence"/>
</dbReference>
<dbReference type="InterPro" id="IPR013022">
    <property type="entry name" value="Xyl_isomerase-like_TIM-brl"/>
</dbReference>
<feature type="domain" description="Xylose isomerase-like TIM barrel" evidence="2">
    <location>
        <begin position="30"/>
        <end position="244"/>
    </location>
</feature>
<evidence type="ECO:0000256" key="1">
    <source>
        <dbReference type="ARBA" id="ARBA00023277"/>
    </source>
</evidence>
<comment type="caution">
    <text evidence="3">The sequence shown here is derived from an EMBL/GenBank/DDBJ whole genome shotgun (WGS) entry which is preliminary data.</text>
</comment>
<dbReference type="EMBL" id="BAABCJ010000005">
    <property type="protein sequence ID" value="GAA3707583.1"/>
    <property type="molecule type" value="Genomic_DNA"/>
</dbReference>
<accession>A0ABP7DSW2</accession>
<dbReference type="RefSeq" id="WP_344884268.1">
    <property type="nucleotide sequence ID" value="NZ_BAABCJ010000005.1"/>
</dbReference>
<keyword evidence="4" id="KW-1185">Reference proteome</keyword>
<reference evidence="4" key="1">
    <citation type="journal article" date="2019" name="Int. J. Syst. Evol. Microbiol.">
        <title>The Global Catalogue of Microorganisms (GCM) 10K type strain sequencing project: providing services to taxonomists for standard genome sequencing and annotation.</title>
        <authorList>
            <consortium name="The Broad Institute Genomics Platform"/>
            <consortium name="The Broad Institute Genome Sequencing Center for Infectious Disease"/>
            <person name="Wu L."/>
            <person name="Ma J."/>
        </authorList>
    </citation>
    <scope>NUCLEOTIDE SEQUENCE [LARGE SCALE GENOMIC DNA]</scope>
    <source>
        <strain evidence="4">JCM 16961</strain>
    </source>
</reference>
<gene>
    <name evidence="3" type="primary">eboE</name>
    <name evidence="3" type="ORF">GCM10022377_21750</name>
</gene>
<evidence type="ECO:0000313" key="3">
    <source>
        <dbReference type="EMBL" id="GAA3707583.1"/>
    </source>
</evidence>
<dbReference type="SUPFAM" id="SSF51658">
    <property type="entry name" value="Xylose isomerase-like"/>
    <property type="match status" value="1"/>
</dbReference>
<keyword evidence="1" id="KW-0119">Carbohydrate metabolism</keyword>
<evidence type="ECO:0000259" key="2">
    <source>
        <dbReference type="Pfam" id="PF01261"/>
    </source>
</evidence>
<name>A0ABP7DSW2_9MICC</name>
<protein>
    <submittedName>
        <fullName evidence="3">Metabolite traffic protein EboE</fullName>
    </submittedName>
</protein>
<proteinExistence type="predicted"/>
<dbReference type="NCBIfam" id="NF035939">
    <property type="entry name" value="TIM_EboE"/>
    <property type="match status" value="1"/>
</dbReference>